<organism evidence="1 2">
    <name type="scientific">Dermabacter vaginalis</name>
    <dbReference type="NCBI Taxonomy" id="1630135"/>
    <lineage>
        <taxon>Bacteria</taxon>
        <taxon>Bacillati</taxon>
        <taxon>Actinomycetota</taxon>
        <taxon>Actinomycetes</taxon>
        <taxon>Micrococcales</taxon>
        <taxon>Dermabacteraceae</taxon>
        <taxon>Dermabacter</taxon>
    </lineage>
</organism>
<evidence type="ECO:0000313" key="1">
    <source>
        <dbReference type="EMBL" id="QEU11265.1"/>
    </source>
</evidence>
<name>A0ABX6A3M4_9MICO</name>
<reference evidence="1 2" key="1">
    <citation type="submission" date="2019-09" db="EMBL/GenBank/DDBJ databases">
        <title>FDA dAtabase for Regulatory Grade micrObial Sequences (FDA-ARGOS): Supporting development and validation of Infectious Disease Dx tests.</title>
        <authorList>
            <person name="Sciortino C."/>
            <person name="Tallon L."/>
            <person name="Sadzewicz L."/>
            <person name="Vavikolanu K."/>
            <person name="Mehta A."/>
            <person name="Aluvathingal J."/>
            <person name="Nadendla S."/>
            <person name="Nandy P."/>
            <person name="Geyer C."/>
            <person name="Yan Y."/>
            <person name="Sichtig H."/>
        </authorList>
    </citation>
    <scope>NUCLEOTIDE SEQUENCE [LARGE SCALE GENOMIC DNA]</scope>
    <source>
        <strain evidence="1 2">FDAARGOS_640</strain>
    </source>
</reference>
<dbReference type="RefSeq" id="WP_150332755.1">
    <property type="nucleotide sequence ID" value="NZ_CP044108.1"/>
</dbReference>
<dbReference type="EMBL" id="CP044108">
    <property type="protein sequence ID" value="QEU11265.1"/>
    <property type="molecule type" value="Genomic_DNA"/>
</dbReference>
<keyword evidence="2" id="KW-1185">Reference proteome</keyword>
<evidence type="ECO:0000313" key="2">
    <source>
        <dbReference type="Proteomes" id="UP000323865"/>
    </source>
</evidence>
<protein>
    <submittedName>
        <fullName evidence="1">Uncharacterized protein</fullName>
    </submittedName>
</protein>
<accession>A0ABX6A3M4</accession>
<proteinExistence type="predicted"/>
<dbReference type="Proteomes" id="UP000323865">
    <property type="component" value="Chromosome"/>
</dbReference>
<gene>
    <name evidence="1" type="ORF">FOB48_02380</name>
</gene>
<sequence>MSVKAWNRHDKELAALTKMASQDLVTLINKYPSAGVEDIQLFMKGLSDKYGKQAAASAFQAIRNSREAYDLWDLLELPVVMDPATAEQVHAATAWALQTKKIPGGASGLSRCIGLWVCWCGL</sequence>